<dbReference type="EMBL" id="JAZDUE010000035">
    <property type="protein sequence ID" value="MEE4026079.1"/>
    <property type="molecule type" value="Genomic_DNA"/>
</dbReference>
<evidence type="ECO:0000313" key="1">
    <source>
        <dbReference type="EMBL" id="MEE4026079.1"/>
    </source>
</evidence>
<reference evidence="1 2" key="1">
    <citation type="submission" date="2024-01" db="EMBL/GenBank/DDBJ databases">
        <title>Draft genome sequence of Gordonia sp. PKS22-38.</title>
        <authorList>
            <person name="Suphannarot A."/>
            <person name="Mingma R."/>
        </authorList>
    </citation>
    <scope>NUCLEOTIDE SEQUENCE [LARGE SCALE GENOMIC DNA]</scope>
    <source>
        <strain evidence="1 2">PKS22-38</strain>
    </source>
</reference>
<dbReference type="Proteomes" id="UP001335729">
    <property type="component" value="Unassembled WGS sequence"/>
</dbReference>
<keyword evidence="2" id="KW-1185">Reference proteome</keyword>
<dbReference type="Gene3D" id="3.40.50.300">
    <property type="entry name" value="P-loop containing nucleotide triphosphate hydrolases"/>
    <property type="match status" value="1"/>
</dbReference>
<name>A0ABU7N221_9ACTN</name>
<gene>
    <name evidence="1" type="ORF">V1Y59_23565</name>
</gene>
<evidence type="ECO:0008006" key="3">
    <source>
        <dbReference type="Google" id="ProtNLM"/>
    </source>
</evidence>
<protein>
    <recommendedName>
        <fullName evidence="3">Adenylate kinase</fullName>
    </recommendedName>
</protein>
<dbReference type="InterPro" id="IPR027417">
    <property type="entry name" value="P-loop_NTPase"/>
</dbReference>
<evidence type="ECO:0000313" key="2">
    <source>
        <dbReference type="Proteomes" id="UP001335729"/>
    </source>
</evidence>
<organism evidence="1 2">
    <name type="scientific">Gordonia prachuapensis</name>
    <dbReference type="NCBI Taxonomy" id="3115651"/>
    <lineage>
        <taxon>Bacteria</taxon>
        <taxon>Bacillati</taxon>
        <taxon>Actinomycetota</taxon>
        <taxon>Actinomycetes</taxon>
        <taxon>Mycobacteriales</taxon>
        <taxon>Gordoniaceae</taxon>
        <taxon>Gordonia</taxon>
    </lineage>
</organism>
<accession>A0ABU7N221</accession>
<proteinExistence type="predicted"/>
<sequence>MNIVILGAPGAGKTTAATHLSTALSMAYLSGDLERDSLARPFGFSSTRAENIYARGGALAYGRYVAQFDELMIWGWLSQHSNSVIDTAGGYLITAAHRVDMLLQSSALLVLIHPHLSDLDDWLHRMRADRGESVDDWWRRGGRQWQLTTVRAADELAKDSRIIVVTEAYGDGLLSEVIARRETD</sequence>
<dbReference type="SUPFAM" id="SSF52540">
    <property type="entry name" value="P-loop containing nucleoside triphosphate hydrolases"/>
    <property type="match status" value="1"/>
</dbReference>
<comment type="caution">
    <text evidence="1">The sequence shown here is derived from an EMBL/GenBank/DDBJ whole genome shotgun (WGS) entry which is preliminary data.</text>
</comment>
<dbReference type="RefSeq" id="WP_330507471.1">
    <property type="nucleotide sequence ID" value="NZ_JAZDUE010000035.1"/>
</dbReference>